<accession>A0AC60Q6B5</accession>
<evidence type="ECO:0000313" key="2">
    <source>
        <dbReference type="Proteomes" id="UP000805193"/>
    </source>
</evidence>
<dbReference type="EMBL" id="JABSTQ010009510">
    <property type="protein sequence ID" value="KAG0428546.1"/>
    <property type="molecule type" value="Genomic_DNA"/>
</dbReference>
<reference evidence="1 2" key="1">
    <citation type="journal article" date="2020" name="Cell">
        <title>Large-Scale Comparative Analyses of Tick Genomes Elucidate Their Genetic Diversity and Vector Capacities.</title>
        <authorList>
            <consortium name="Tick Genome and Microbiome Consortium (TIGMIC)"/>
            <person name="Jia N."/>
            <person name="Wang J."/>
            <person name="Shi W."/>
            <person name="Du L."/>
            <person name="Sun Y."/>
            <person name="Zhan W."/>
            <person name="Jiang J.F."/>
            <person name="Wang Q."/>
            <person name="Zhang B."/>
            <person name="Ji P."/>
            <person name="Bell-Sakyi L."/>
            <person name="Cui X.M."/>
            <person name="Yuan T.T."/>
            <person name="Jiang B.G."/>
            <person name="Yang W.F."/>
            <person name="Lam T.T."/>
            <person name="Chang Q.C."/>
            <person name="Ding S.J."/>
            <person name="Wang X.J."/>
            <person name="Zhu J.G."/>
            <person name="Ruan X.D."/>
            <person name="Zhao L."/>
            <person name="Wei J.T."/>
            <person name="Ye R.Z."/>
            <person name="Que T.C."/>
            <person name="Du C.H."/>
            <person name="Zhou Y.H."/>
            <person name="Cheng J.X."/>
            <person name="Dai P.F."/>
            <person name="Guo W.B."/>
            <person name="Han X.H."/>
            <person name="Huang E.J."/>
            <person name="Li L.F."/>
            <person name="Wei W."/>
            <person name="Gao Y.C."/>
            <person name="Liu J.Z."/>
            <person name="Shao H.Z."/>
            <person name="Wang X."/>
            <person name="Wang C.C."/>
            <person name="Yang T.C."/>
            <person name="Huo Q.B."/>
            <person name="Li W."/>
            <person name="Chen H.Y."/>
            <person name="Chen S.E."/>
            <person name="Zhou L.G."/>
            <person name="Ni X.B."/>
            <person name="Tian J.H."/>
            <person name="Sheng Y."/>
            <person name="Liu T."/>
            <person name="Pan Y.S."/>
            <person name="Xia L.Y."/>
            <person name="Li J."/>
            <person name="Zhao F."/>
            <person name="Cao W.C."/>
        </authorList>
    </citation>
    <scope>NUCLEOTIDE SEQUENCE [LARGE SCALE GENOMIC DNA]</scope>
    <source>
        <strain evidence="1">Iper-2018</strain>
    </source>
</reference>
<dbReference type="Proteomes" id="UP000805193">
    <property type="component" value="Unassembled WGS sequence"/>
</dbReference>
<evidence type="ECO:0000313" key="1">
    <source>
        <dbReference type="EMBL" id="KAG0428546.1"/>
    </source>
</evidence>
<name>A0AC60Q6B5_IXOPE</name>
<proteinExistence type="predicted"/>
<gene>
    <name evidence="1" type="ORF">HPB47_024469</name>
</gene>
<sequence>MAAPKRTPTEQDGAGLMKIDTARRSGGTRAPEARQFSLRRAYSLPGASHLSSCQRSRCSPEAVGGAPLHLAVEEQLFFPGRSWLIAYTFCLGVVRSTFTKNKELVFLLGEKRVLKRGVAISGQCALEALPGDCWGDTRTAERGLRPVRGDRGCLEEEDAWRVRVTVYDAQRPHLVSSPESPSLDLMSVPVAMATPPPHDVYLRQQSDSGLDNPFRPDGELSKEADTIVSLIKEGKPITPVKGEADGFLGDQGDGSRANGGGDTKVAPSRAPGPLGAERRQDTNGSTPASLKKGLVEVQHGIVVPPSDPSTVEQVMIKKKPKCKCCVIQ</sequence>
<comment type="caution">
    <text evidence="1">The sequence shown here is derived from an EMBL/GenBank/DDBJ whole genome shotgun (WGS) entry which is preliminary data.</text>
</comment>
<protein>
    <submittedName>
        <fullName evidence="1">Uncharacterized protein</fullName>
    </submittedName>
</protein>
<keyword evidence="2" id="KW-1185">Reference proteome</keyword>
<organism evidence="1 2">
    <name type="scientific">Ixodes persulcatus</name>
    <name type="common">Taiga tick</name>
    <dbReference type="NCBI Taxonomy" id="34615"/>
    <lineage>
        <taxon>Eukaryota</taxon>
        <taxon>Metazoa</taxon>
        <taxon>Ecdysozoa</taxon>
        <taxon>Arthropoda</taxon>
        <taxon>Chelicerata</taxon>
        <taxon>Arachnida</taxon>
        <taxon>Acari</taxon>
        <taxon>Parasitiformes</taxon>
        <taxon>Ixodida</taxon>
        <taxon>Ixodoidea</taxon>
        <taxon>Ixodidae</taxon>
        <taxon>Ixodinae</taxon>
        <taxon>Ixodes</taxon>
    </lineage>
</organism>